<dbReference type="PROSITE" id="PS51158">
    <property type="entry name" value="ALPHA_KINASE"/>
    <property type="match status" value="1"/>
</dbReference>
<evidence type="ECO:0000256" key="3">
    <source>
        <dbReference type="ARBA" id="ARBA00022527"/>
    </source>
</evidence>
<dbReference type="PANTHER" id="PTHR47763:SF4">
    <property type="entry name" value="ALPHA-PROTEIN KINASE VWKA"/>
    <property type="match status" value="1"/>
</dbReference>
<evidence type="ECO:0000256" key="1">
    <source>
        <dbReference type="ARBA" id="ARBA00004613"/>
    </source>
</evidence>
<keyword evidence="11" id="KW-1185">Reference proteome</keyword>
<dbReference type="PROSITE" id="PS50234">
    <property type="entry name" value="VWFA"/>
    <property type="match status" value="1"/>
</dbReference>
<keyword evidence="4" id="KW-0808">Transferase</keyword>
<organism evidence="10 11">
    <name type="scientific">Diversispora epigaea</name>
    <dbReference type="NCBI Taxonomy" id="1348612"/>
    <lineage>
        <taxon>Eukaryota</taxon>
        <taxon>Fungi</taxon>
        <taxon>Fungi incertae sedis</taxon>
        <taxon>Mucoromycota</taxon>
        <taxon>Glomeromycotina</taxon>
        <taxon>Glomeromycetes</taxon>
        <taxon>Diversisporales</taxon>
        <taxon>Diversisporaceae</taxon>
        <taxon>Diversispora</taxon>
    </lineage>
</organism>
<dbReference type="OrthoDB" id="301415at2759"/>
<dbReference type="SUPFAM" id="SSF53300">
    <property type="entry name" value="vWA-like"/>
    <property type="match status" value="1"/>
</dbReference>
<dbReference type="InterPro" id="IPR052969">
    <property type="entry name" value="Thr-specific_kinase-like"/>
</dbReference>
<evidence type="ECO:0000313" key="10">
    <source>
        <dbReference type="EMBL" id="RHZ48991.1"/>
    </source>
</evidence>
<dbReference type="GO" id="GO:0005524">
    <property type="term" value="F:ATP binding"/>
    <property type="evidence" value="ECO:0007669"/>
    <property type="project" value="InterPro"/>
</dbReference>
<feature type="domain" description="Alpha-type protein kinase" evidence="9">
    <location>
        <begin position="385"/>
        <end position="598"/>
    </location>
</feature>
<gene>
    <name evidence="10" type="ORF">Glove_535g4</name>
</gene>
<keyword evidence="5" id="KW-0732">Signal</keyword>
<dbReference type="GO" id="GO:0004674">
    <property type="term" value="F:protein serine/threonine kinase activity"/>
    <property type="evidence" value="ECO:0007669"/>
    <property type="project" value="UniProtKB-KW"/>
</dbReference>
<dbReference type="Gene3D" id="3.20.200.10">
    <property type="entry name" value="MHCK/EF2 kinase"/>
    <property type="match status" value="1"/>
</dbReference>
<evidence type="ECO:0000259" key="9">
    <source>
        <dbReference type="PROSITE" id="PS51158"/>
    </source>
</evidence>
<comment type="caution">
    <text evidence="10">The sequence shown here is derived from an EMBL/GenBank/DDBJ whole genome shotgun (WGS) entry which is preliminary data.</text>
</comment>
<reference evidence="10 11" key="1">
    <citation type="submission" date="2018-08" db="EMBL/GenBank/DDBJ databases">
        <title>Genome and evolution of the arbuscular mycorrhizal fungus Diversispora epigaea (formerly Glomus versiforme) and its bacterial endosymbionts.</title>
        <authorList>
            <person name="Sun X."/>
            <person name="Fei Z."/>
            <person name="Harrison M."/>
        </authorList>
    </citation>
    <scope>NUCLEOTIDE SEQUENCE [LARGE SCALE GENOMIC DNA]</scope>
    <source>
        <strain evidence="10 11">IT104</strain>
    </source>
</reference>
<protein>
    <recommendedName>
        <fullName evidence="12">Alpha-type protein kinase domain-containing protein</fullName>
    </recommendedName>
</protein>
<feature type="region of interest" description="Disordered" evidence="7">
    <location>
        <begin position="1"/>
        <end position="20"/>
    </location>
</feature>
<dbReference type="AlphaFoldDB" id="A0A397GDG1"/>
<dbReference type="InterPro" id="IPR036465">
    <property type="entry name" value="vWFA_dom_sf"/>
</dbReference>
<name>A0A397GDG1_9GLOM</name>
<dbReference type="Pfam" id="PF02816">
    <property type="entry name" value="Alpha_kinase"/>
    <property type="match status" value="1"/>
</dbReference>
<accession>A0A397GDG1</accession>
<dbReference type="EMBL" id="PQFF01000457">
    <property type="protein sequence ID" value="RHZ48991.1"/>
    <property type="molecule type" value="Genomic_DNA"/>
</dbReference>
<dbReference type="Gene3D" id="3.40.50.410">
    <property type="entry name" value="von Willebrand factor, type A domain"/>
    <property type="match status" value="1"/>
</dbReference>
<evidence type="ECO:0000256" key="4">
    <source>
        <dbReference type="ARBA" id="ARBA00022679"/>
    </source>
</evidence>
<evidence type="ECO:0000313" key="11">
    <source>
        <dbReference type="Proteomes" id="UP000266861"/>
    </source>
</evidence>
<dbReference type="InterPro" id="IPR056861">
    <property type="entry name" value="HMCN1-like_VWA"/>
</dbReference>
<dbReference type="InterPro" id="IPR004166">
    <property type="entry name" value="a-kinase_dom"/>
</dbReference>
<dbReference type="STRING" id="1348612.A0A397GDG1"/>
<dbReference type="InterPro" id="IPR011009">
    <property type="entry name" value="Kinase-like_dom_sf"/>
</dbReference>
<evidence type="ECO:0008006" key="12">
    <source>
        <dbReference type="Google" id="ProtNLM"/>
    </source>
</evidence>
<evidence type="ECO:0000256" key="6">
    <source>
        <dbReference type="ARBA" id="ARBA00022777"/>
    </source>
</evidence>
<keyword evidence="2" id="KW-0964">Secreted</keyword>
<proteinExistence type="predicted"/>
<evidence type="ECO:0000256" key="7">
    <source>
        <dbReference type="SAM" id="MobiDB-lite"/>
    </source>
</evidence>
<dbReference type="Proteomes" id="UP000266861">
    <property type="component" value="Unassembled WGS sequence"/>
</dbReference>
<dbReference type="InterPro" id="IPR002035">
    <property type="entry name" value="VWF_A"/>
</dbReference>
<feature type="domain" description="VWFA" evidence="8">
    <location>
        <begin position="128"/>
        <end position="363"/>
    </location>
</feature>
<dbReference type="Pfam" id="PF25106">
    <property type="entry name" value="VWA_4"/>
    <property type="match status" value="1"/>
</dbReference>
<sequence>MYGEFISGDSESDSDYETVTNDTFNNESIMESDTSSLPSSFLNEFGGLKLTEERMLRKANEVSSIVSSATTSTITSVATTITLTPIITSTIAADRETKTARKEKRIEKKREKAISKVLANIERSMEVDLCYVLDCTGSMSGHIAAAKDCILQVTEYINDTNPSIKTRFGFCGYRDHCDGTTRLQVFDFTDSCETFRENLTNVPATGGGDGPEDVLGGLNAAVTQMTWRDGTRVLLHIGDYPPHGRRFTSMADDYPAGDPNGLTAEGVLEKMKSENILYFFGKITNRTETMIQVFRSIIGEIPVFDLAGGDPTELINKFTRAATSSITISVSLTSTLGSRDKNVYTSRQRSHDLNPDVPDWDTLTLRKGVILCYPIPKTLDELKEPRYFNKGRLVARNFSFKIAPQAFSSGGEKRAYFALNTKSDPPKKVVMKEYLIDGTGNPFERYLEAVEISSVASFLSIKFNLIARRKNIRRVNFLDVSFIRASIDDRTSYYTTELELQDAKYERFNVNSGLIVKFRPTLEAFAHFTYEYTGGYLVVCDLQGIELPDRFLLTDPAIHCIKPLRFGKTNLGGNGINRRFVVNHKCNEICKKLGLTLLNAE</sequence>
<evidence type="ECO:0000256" key="5">
    <source>
        <dbReference type="ARBA" id="ARBA00022729"/>
    </source>
</evidence>
<keyword evidence="3" id="KW-0723">Serine/threonine-protein kinase</keyword>
<evidence type="ECO:0000259" key="8">
    <source>
        <dbReference type="PROSITE" id="PS50234"/>
    </source>
</evidence>
<dbReference type="SUPFAM" id="SSF56112">
    <property type="entry name" value="Protein kinase-like (PK-like)"/>
    <property type="match status" value="1"/>
</dbReference>
<dbReference type="SMART" id="SM00811">
    <property type="entry name" value="Alpha_kinase"/>
    <property type="match status" value="1"/>
</dbReference>
<dbReference type="PANTHER" id="PTHR47763">
    <property type="entry name" value="ALPHA-PROTEIN KINASE VWKA"/>
    <property type="match status" value="1"/>
</dbReference>
<evidence type="ECO:0000256" key="2">
    <source>
        <dbReference type="ARBA" id="ARBA00022525"/>
    </source>
</evidence>
<dbReference type="Gene3D" id="3.30.200.20">
    <property type="entry name" value="Phosphorylase Kinase, domain 1"/>
    <property type="match status" value="1"/>
</dbReference>
<comment type="subcellular location">
    <subcellularLocation>
        <location evidence="1">Secreted</location>
    </subcellularLocation>
</comment>
<keyword evidence="6" id="KW-0418">Kinase</keyword>